<dbReference type="RefSeq" id="WP_270156222.1">
    <property type="nucleotide sequence ID" value="NZ_JAPNNL010000068.1"/>
</dbReference>
<dbReference type="NCBIfam" id="TIGR00252">
    <property type="entry name" value="YraN family protein"/>
    <property type="match status" value="1"/>
</dbReference>
<dbReference type="Gene3D" id="3.40.1350.10">
    <property type="match status" value="1"/>
</dbReference>
<evidence type="ECO:0000256" key="2">
    <source>
        <dbReference type="HAMAP-Rule" id="MF_00048"/>
    </source>
</evidence>
<accession>A0ABT4SE04</accession>
<gene>
    <name evidence="3" type="ORF">OUY22_18315</name>
</gene>
<dbReference type="HAMAP" id="MF_00048">
    <property type="entry name" value="UPF0102"/>
    <property type="match status" value="1"/>
</dbReference>
<dbReference type="NCBIfam" id="NF009154">
    <property type="entry name" value="PRK12497.3-3"/>
    <property type="match status" value="1"/>
</dbReference>
<evidence type="ECO:0000256" key="1">
    <source>
        <dbReference type="ARBA" id="ARBA00006738"/>
    </source>
</evidence>
<dbReference type="InterPro" id="IPR011335">
    <property type="entry name" value="Restrct_endonuc-II-like"/>
</dbReference>
<dbReference type="NCBIfam" id="NF009150">
    <property type="entry name" value="PRK12497.1-3"/>
    <property type="match status" value="1"/>
</dbReference>
<dbReference type="EMBL" id="JAPNNL010000068">
    <property type="protein sequence ID" value="MDA0635380.1"/>
    <property type="molecule type" value="Genomic_DNA"/>
</dbReference>
<comment type="similarity">
    <text evidence="1 2">Belongs to the UPF0102 family.</text>
</comment>
<organism evidence="3 4">
    <name type="scientific">Nonomuraea corallina</name>
    <dbReference type="NCBI Taxonomy" id="2989783"/>
    <lineage>
        <taxon>Bacteria</taxon>
        <taxon>Bacillati</taxon>
        <taxon>Actinomycetota</taxon>
        <taxon>Actinomycetes</taxon>
        <taxon>Streptosporangiales</taxon>
        <taxon>Streptosporangiaceae</taxon>
        <taxon>Nonomuraea</taxon>
    </lineage>
</organism>
<dbReference type="InterPro" id="IPR003509">
    <property type="entry name" value="UPF0102_YraN-like"/>
</dbReference>
<reference evidence="3" key="1">
    <citation type="submission" date="2022-11" db="EMBL/GenBank/DDBJ databases">
        <title>Nonomuraea corallina sp. nov., a new species of the genus Nonomuraea isolated from sea side sediment in Thai sea.</title>
        <authorList>
            <person name="Ngamcharungchit C."/>
            <person name="Matsumoto A."/>
            <person name="Suriyachadkun C."/>
            <person name="Panbangred W."/>
            <person name="Inahashi Y."/>
            <person name="Intra B."/>
        </authorList>
    </citation>
    <scope>NUCLEOTIDE SEQUENCE</scope>
    <source>
        <strain evidence="3">MCN248</strain>
    </source>
</reference>
<dbReference type="Proteomes" id="UP001144036">
    <property type="component" value="Unassembled WGS sequence"/>
</dbReference>
<sequence length="117" mass="12833">MAAKNDLGSHGEQLAADYLRAEGMTIIERNWRCRHGEIDILAEDGSTLVVVEVKTRSSASHGTALESVRPAKLARLRALAAKWLSAQSRTYATVRIDVIALERFAGDYSLRHVRGAS</sequence>
<dbReference type="PANTHER" id="PTHR34039:SF1">
    <property type="entry name" value="UPF0102 PROTEIN YRAN"/>
    <property type="match status" value="1"/>
</dbReference>
<name>A0ABT4SE04_9ACTN</name>
<proteinExistence type="inferred from homology"/>
<protein>
    <recommendedName>
        <fullName evidence="2">UPF0102 protein OUY22_18315</fullName>
    </recommendedName>
</protein>
<dbReference type="Pfam" id="PF02021">
    <property type="entry name" value="UPF0102"/>
    <property type="match status" value="1"/>
</dbReference>
<evidence type="ECO:0000313" key="3">
    <source>
        <dbReference type="EMBL" id="MDA0635380.1"/>
    </source>
</evidence>
<keyword evidence="4" id="KW-1185">Reference proteome</keyword>
<comment type="caution">
    <text evidence="3">The sequence shown here is derived from an EMBL/GenBank/DDBJ whole genome shotgun (WGS) entry which is preliminary data.</text>
</comment>
<dbReference type="InterPro" id="IPR011856">
    <property type="entry name" value="tRNA_endonuc-like_dom_sf"/>
</dbReference>
<evidence type="ECO:0000313" key="4">
    <source>
        <dbReference type="Proteomes" id="UP001144036"/>
    </source>
</evidence>
<dbReference type="CDD" id="cd20736">
    <property type="entry name" value="PoNe_Nuclease"/>
    <property type="match status" value="1"/>
</dbReference>
<dbReference type="SUPFAM" id="SSF52980">
    <property type="entry name" value="Restriction endonuclease-like"/>
    <property type="match status" value="1"/>
</dbReference>
<dbReference type="PANTHER" id="PTHR34039">
    <property type="entry name" value="UPF0102 PROTEIN YRAN"/>
    <property type="match status" value="1"/>
</dbReference>